<evidence type="ECO:0000256" key="2">
    <source>
        <dbReference type="ARBA" id="ARBA00012758"/>
    </source>
</evidence>
<sequence>MTSDKLQQARSFETQYAAFIPDAERPAFHVTGAIGWINDPNGFSCYKGEYHLFFQYHPYSTEWGPMHWGHVKTRDFIRWERLPAAIAPDTDADRDGCFSGSAAELPDGRQMLMYTGVYRVRRPDGRMEEFQQQCVAFGDGVDYEKYAGNPVLDGADLPAGGSVLDFRDPKLWLEEGTFYMVAGNRTEDGSGAIRLFESADGTHWRYAATLDASCNEYGRMWECPDFFPLDGKQVLMVSPQEMTAIGLEFHAGYGVVALLGSYDKAPYRFEREAVQAVDYGTDFYAPQTLETPDGRRIMIAWMQNWATTGCKPQGCRWFGQMTLPRELSIRDGRLVQNPVRELAQYHGRRVSYKDVLLTAGATSLHGVEGRMLDMTVTVRPVDGRESYQAFKLHLAADGNCETVIRYKPASSTVRIDRTHSGFPYDIVNVRDFPVRPAGGAVKLRVVLDRYSLELFVNDGEQAASMTLYTPQSAQAVSFEVIEGAARIDVEKYSLEFEEDAQ</sequence>
<evidence type="ECO:0000256" key="3">
    <source>
        <dbReference type="ARBA" id="ARBA00022801"/>
    </source>
</evidence>
<dbReference type="SUPFAM" id="SSF75005">
    <property type="entry name" value="Arabinanase/levansucrase/invertase"/>
    <property type="match status" value="1"/>
</dbReference>
<feature type="domain" description="Glycosyl hydrolase family 32 C-terminal" evidence="7">
    <location>
        <begin position="353"/>
        <end position="486"/>
    </location>
</feature>
<evidence type="ECO:0000256" key="5">
    <source>
        <dbReference type="RuleBase" id="RU362110"/>
    </source>
</evidence>
<dbReference type="InterPro" id="IPR023296">
    <property type="entry name" value="Glyco_hydro_beta-prop_sf"/>
</dbReference>
<evidence type="ECO:0000313" key="8">
    <source>
        <dbReference type="EMBL" id="HIW09036.1"/>
    </source>
</evidence>
<dbReference type="SMART" id="SM00640">
    <property type="entry name" value="Glyco_32"/>
    <property type="match status" value="1"/>
</dbReference>
<dbReference type="SUPFAM" id="SSF49899">
    <property type="entry name" value="Concanavalin A-like lectins/glucanases"/>
    <property type="match status" value="1"/>
</dbReference>
<keyword evidence="3 5" id="KW-0378">Hydrolase</keyword>
<dbReference type="Proteomes" id="UP000823933">
    <property type="component" value="Unassembled WGS sequence"/>
</dbReference>
<accession>A0A9D1QA83</accession>
<protein>
    <recommendedName>
        <fullName evidence="2">beta-fructofuranosidase</fullName>
        <ecNumber evidence="2">3.2.1.26</ecNumber>
    </recommendedName>
</protein>
<dbReference type="EC" id="3.2.1.26" evidence="2"/>
<comment type="caution">
    <text evidence="8">The sequence shown here is derived from an EMBL/GenBank/DDBJ whole genome shotgun (WGS) entry which is preliminary data.</text>
</comment>
<evidence type="ECO:0000313" key="9">
    <source>
        <dbReference type="Proteomes" id="UP000823933"/>
    </source>
</evidence>
<dbReference type="AlphaFoldDB" id="A0A9D1QA83"/>
<organism evidence="8 9">
    <name type="scientific">Candidatus Faecalibacterium intestinigallinarum</name>
    <dbReference type="NCBI Taxonomy" id="2838581"/>
    <lineage>
        <taxon>Bacteria</taxon>
        <taxon>Bacillati</taxon>
        <taxon>Bacillota</taxon>
        <taxon>Clostridia</taxon>
        <taxon>Eubacteriales</taxon>
        <taxon>Oscillospiraceae</taxon>
        <taxon>Faecalibacterium</taxon>
    </lineage>
</organism>
<name>A0A9D1QA83_9FIRM</name>
<dbReference type="InterPro" id="IPR013320">
    <property type="entry name" value="ConA-like_dom_sf"/>
</dbReference>
<evidence type="ECO:0000259" key="6">
    <source>
        <dbReference type="Pfam" id="PF00251"/>
    </source>
</evidence>
<dbReference type="Pfam" id="PF08244">
    <property type="entry name" value="Glyco_hydro_32C"/>
    <property type="match status" value="1"/>
</dbReference>
<dbReference type="GO" id="GO:0004564">
    <property type="term" value="F:beta-fructofuranosidase activity"/>
    <property type="evidence" value="ECO:0007669"/>
    <property type="project" value="UniProtKB-EC"/>
</dbReference>
<dbReference type="InterPro" id="IPR013148">
    <property type="entry name" value="Glyco_hydro_32_N"/>
</dbReference>
<evidence type="ECO:0000259" key="7">
    <source>
        <dbReference type="Pfam" id="PF08244"/>
    </source>
</evidence>
<dbReference type="PANTHER" id="PTHR43101">
    <property type="entry name" value="BETA-FRUCTOSIDASE"/>
    <property type="match status" value="1"/>
</dbReference>
<dbReference type="Gene3D" id="2.115.10.20">
    <property type="entry name" value="Glycosyl hydrolase domain, family 43"/>
    <property type="match status" value="1"/>
</dbReference>
<dbReference type="InterPro" id="IPR013189">
    <property type="entry name" value="Glyco_hydro_32_C"/>
</dbReference>
<feature type="domain" description="Glycosyl hydrolase family 32 N-terminal" evidence="6">
    <location>
        <begin position="29"/>
        <end position="338"/>
    </location>
</feature>
<evidence type="ECO:0000256" key="1">
    <source>
        <dbReference type="ARBA" id="ARBA00009902"/>
    </source>
</evidence>
<dbReference type="GO" id="GO:0005975">
    <property type="term" value="P:carbohydrate metabolic process"/>
    <property type="evidence" value="ECO:0007669"/>
    <property type="project" value="InterPro"/>
</dbReference>
<proteinExistence type="inferred from homology"/>
<reference evidence="8" key="2">
    <citation type="submission" date="2021-04" db="EMBL/GenBank/DDBJ databases">
        <authorList>
            <person name="Gilroy R."/>
        </authorList>
    </citation>
    <scope>NUCLEOTIDE SEQUENCE</scope>
    <source>
        <strain evidence="8">ChiHcolR34-3080</strain>
    </source>
</reference>
<gene>
    <name evidence="8" type="ORF">H9890_06535</name>
</gene>
<evidence type="ECO:0000256" key="4">
    <source>
        <dbReference type="ARBA" id="ARBA00023295"/>
    </source>
</evidence>
<dbReference type="Gene3D" id="2.60.120.560">
    <property type="entry name" value="Exo-inulinase, domain 1"/>
    <property type="match status" value="1"/>
</dbReference>
<dbReference type="PANTHER" id="PTHR43101:SF1">
    <property type="entry name" value="BETA-FRUCTOSIDASE"/>
    <property type="match status" value="1"/>
</dbReference>
<dbReference type="Pfam" id="PF00251">
    <property type="entry name" value="Glyco_hydro_32N"/>
    <property type="match status" value="1"/>
</dbReference>
<keyword evidence="4 5" id="KW-0326">Glycosidase</keyword>
<dbReference type="EMBL" id="DXHQ01000078">
    <property type="protein sequence ID" value="HIW09036.1"/>
    <property type="molecule type" value="Genomic_DNA"/>
</dbReference>
<dbReference type="CDD" id="cd08996">
    <property type="entry name" value="GH32_FFase"/>
    <property type="match status" value="1"/>
</dbReference>
<reference evidence="8" key="1">
    <citation type="journal article" date="2021" name="PeerJ">
        <title>Extensive microbial diversity within the chicken gut microbiome revealed by metagenomics and culture.</title>
        <authorList>
            <person name="Gilroy R."/>
            <person name="Ravi A."/>
            <person name="Getino M."/>
            <person name="Pursley I."/>
            <person name="Horton D.L."/>
            <person name="Alikhan N.F."/>
            <person name="Baker D."/>
            <person name="Gharbi K."/>
            <person name="Hall N."/>
            <person name="Watson M."/>
            <person name="Adriaenssens E.M."/>
            <person name="Foster-Nyarko E."/>
            <person name="Jarju S."/>
            <person name="Secka A."/>
            <person name="Antonio M."/>
            <person name="Oren A."/>
            <person name="Chaudhuri R.R."/>
            <person name="La Ragione R."/>
            <person name="Hildebrand F."/>
            <person name="Pallen M.J."/>
        </authorList>
    </citation>
    <scope>NUCLEOTIDE SEQUENCE</scope>
    <source>
        <strain evidence="8">ChiHcolR34-3080</strain>
    </source>
</reference>
<comment type="similarity">
    <text evidence="1 5">Belongs to the glycosyl hydrolase 32 family.</text>
</comment>
<dbReference type="InterPro" id="IPR051214">
    <property type="entry name" value="GH32_Enzymes"/>
</dbReference>
<dbReference type="InterPro" id="IPR001362">
    <property type="entry name" value="Glyco_hydro_32"/>
</dbReference>